<dbReference type="KEGG" id="apro:F751_5576"/>
<dbReference type="Proteomes" id="UP000028924">
    <property type="component" value="Unassembled WGS sequence"/>
</dbReference>
<evidence type="ECO:0000256" key="2">
    <source>
        <dbReference type="SAM" id="MobiDB-lite"/>
    </source>
</evidence>
<dbReference type="SUPFAM" id="SSF101447">
    <property type="entry name" value="Formin homology 2 domain (FH2 domain)"/>
    <property type="match status" value="1"/>
</dbReference>
<keyword evidence="4" id="KW-1185">Reference proteome</keyword>
<dbReference type="RefSeq" id="XP_011395733.1">
    <property type="nucleotide sequence ID" value="XM_011397431.1"/>
</dbReference>
<dbReference type="AlphaFoldDB" id="A0A087SAW3"/>
<feature type="region of interest" description="Disordered" evidence="2">
    <location>
        <begin position="27"/>
        <end position="141"/>
    </location>
</feature>
<proteinExistence type="predicted"/>
<accession>A0A087SAW3</accession>
<keyword evidence="1" id="KW-0175">Coiled coil</keyword>
<reference evidence="3 4" key="1">
    <citation type="journal article" date="2014" name="BMC Genomics">
        <title>Oil accumulation mechanisms of the oleaginous microalga Chlorella protothecoides revealed through its genome, transcriptomes, and proteomes.</title>
        <authorList>
            <person name="Gao C."/>
            <person name="Wang Y."/>
            <person name="Shen Y."/>
            <person name="Yan D."/>
            <person name="He X."/>
            <person name="Dai J."/>
            <person name="Wu Q."/>
        </authorList>
    </citation>
    <scope>NUCLEOTIDE SEQUENCE [LARGE SCALE GENOMIC DNA]</scope>
    <source>
        <strain evidence="3 4">0710</strain>
    </source>
</reference>
<gene>
    <name evidence="3" type="ORF">F751_5576</name>
</gene>
<protein>
    <submittedName>
        <fullName evidence="3">Uncharacterized protein</fullName>
    </submittedName>
</protein>
<dbReference type="GeneID" id="23616967"/>
<dbReference type="EMBL" id="KL662082">
    <property type="protein sequence ID" value="KFM22867.1"/>
    <property type="molecule type" value="Genomic_DNA"/>
</dbReference>
<dbReference type="OrthoDB" id="10610227at2759"/>
<feature type="compositionally biased region" description="Basic residues" evidence="2">
    <location>
        <begin position="35"/>
        <end position="46"/>
    </location>
</feature>
<name>A0A087SAW3_AUXPR</name>
<evidence type="ECO:0000256" key="1">
    <source>
        <dbReference type="SAM" id="Coils"/>
    </source>
</evidence>
<evidence type="ECO:0000313" key="4">
    <source>
        <dbReference type="Proteomes" id="UP000028924"/>
    </source>
</evidence>
<sequence>MTPASVHGRSPERTLLDRASHAEIWASSSTLRPRGSGRRGILRRMLRREGTTPPPPPPPPPPPLPPSHPPRSLSTPALAEAGARNGAGGQGARKRSRWDAAVAEPGRRSSPAARVPTALPGPEFFSAGMPQRDTSTWDEPDADFGEYVSGVVACRLGKYLQPGHPNRLSLQAAAKLHDKLTDQVRKKEEEAYAERQETGLFKAIDREKIDARIKEFVRDSIHRMVLAGATAG</sequence>
<evidence type="ECO:0000313" key="3">
    <source>
        <dbReference type="EMBL" id="KFM22867.1"/>
    </source>
</evidence>
<organism evidence="3 4">
    <name type="scientific">Auxenochlorella protothecoides</name>
    <name type="common">Green microalga</name>
    <name type="synonym">Chlorella protothecoides</name>
    <dbReference type="NCBI Taxonomy" id="3075"/>
    <lineage>
        <taxon>Eukaryota</taxon>
        <taxon>Viridiplantae</taxon>
        <taxon>Chlorophyta</taxon>
        <taxon>core chlorophytes</taxon>
        <taxon>Trebouxiophyceae</taxon>
        <taxon>Chlorellales</taxon>
        <taxon>Chlorellaceae</taxon>
        <taxon>Auxenochlorella</taxon>
    </lineage>
</organism>
<feature type="compositionally biased region" description="Low complexity" evidence="2">
    <location>
        <begin position="70"/>
        <end position="84"/>
    </location>
</feature>
<feature type="compositionally biased region" description="Pro residues" evidence="2">
    <location>
        <begin position="52"/>
        <end position="69"/>
    </location>
</feature>
<feature type="coiled-coil region" evidence="1">
    <location>
        <begin position="170"/>
        <end position="197"/>
    </location>
</feature>